<evidence type="ECO:0000259" key="2">
    <source>
        <dbReference type="Pfam" id="PF25484"/>
    </source>
</evidence>
<keyword evidence="1" id="KW-0732">Signal</keyword>
<proteinExistence type="predicted"/>
<dbReference type="AlphaFoldDB" id="A0A395NL31"/>
<dbReference type="Proteomes" id="UP000266272">
    <property type="component" value="Unassembled WGS sequence"/>
</dbReference>
<dbReference type="InterPro" id="IPR057229">
    <property type="entry name" value="DUF7907"/>
</dbReference>
<reference evidence="3 4" key="1">
    <citation type="journal article" date="2018" name="PLoS Pathog.">
        <title>Evolution of structural diversity of trichothecenes, a family of toxins produced by plant pathogenic and entomopathogenic fungi.</title>
        <authorList>
            <person name="Proctor R.H."/>
            <person name="McCormick S.P."/>
            <person name="Kim H.S."/>
            <person name="Cardoza R.E."/>
            <person name="Stanley A.M."/>
            <person name="Lindo L."/>
            <person name="Kelly A."/>
            <person name="Brown D.W."/>
            <person name="Lee T."/>
            <person name="Vaughan M.M."/>
            <person name="Alexander N.J."/>
            <person name="Busman M."/>
            <person name="Gutierrez S."/>
        </authorList>
    </citation>
    <scope>NUCLEOTIDE SEQUENCE [LARGE SCALE GENOMIC DNA]</scope>
    <source>
        <strain evidence="3 4">IBT 40837</strain>
    </source>
</reference>
<dbReference type="Pfam" id="PF25484">
    <property type="entry name" value="DUF7907"/>
    <property type="match status" value="1"/>
</dbReference>
<protein>
    <recommendedName>
        <fullName evidence="2">DUF7907 domain-containing protein</fullName>
    </recommendedName>
</protein>
<feature type="domain" description="DUF7907" evidence="2">
    <location>
        <begin position="31"/>
        <end position="198"/>
    </location>
</feature>
<organism evidence="3 4">
    <name type="scientific">Trichoderma arundinaceum</name>
    <dbReference type="NCBI Taxonomy" id="490622"/>
    <lineage>
        <taxon>Eukaryota</taxon>
        <taxon>Fungi</taxon>
        <taxon>Dikarya</taxon>
        <taxon>Ascomycota</taxon>
        <taxon>Pezizomycotina</taxon>
        <taxon>Sordariomycetes</taxon>
        <taxon>Hypocreomycetidae</taxon>
        <taxon>Hypocreales</taxon>
        <taxon>Hypocreaceae</taxon>
        <taxon>Trichoderma</taxon>
    </lineage>
</organism>
<accession>A0A395NL31</accession>
<dbReference type="EMBL" id="PXOA01000327">
    <property type="protein sequence ID" value="RFU76792.1"/>
    <property type="molecule type" value="Genomic_DNA"/>
</dbReference>
<gene>
    <name evidence="3" type="ORF">TARUN_5463</name>
</gene>
<dbReference type="OrthoDB" id="3518533at2759"/>
<name>A0A395NL31_TRIAR</name>
<sequence length="234" mass="24785">MLVSAALLGLAGVAAASPLNVVPNYPPHKLSTGFRLAVNVTDKSRDFKPSIQGLYLNSIHVGAGLNQVGIGAKDISNIFYQNGTAAEYRFGASTTITDEATPLTPFGLSLYKDGSSKTLSTAAINGGAGTPGVAISQFPEPYLFLLPETYVICNESLAYYQGTHFLVVEQAATTVSEAGQIEKNIPEGCAPVRLLPECAKLEDLPEGSYASHEFALNSQCYEDVSSINWSLYGP</sequence>
<feature type="chain" id="PRO_5017265150" description="DUF7907 domain-containing protein" evidence="1">
    <location>
        <begin position="17"/>
        <end position="234"/>
    </location>
</feature>
<dbReference type="STRING" id="490622.A0A395NL31"/>
<evidence type="ECO:0000313" key="3">
    <source>
        <dbReference type="EMBL" id="RFU76792.1"/>
    </source>
</evidence>
<evidence type="ECO:0000256" key="1">
    <source>
        <dbReference type="SAM" id="SignalP"/>
    </source>
</evidence>
<feature type="signal peptide" evidence="1">
    <location>
        <begin position="1"/>
        <end position="16"/>
    </location>
</feature>
<keyword evidence="4" id="KW-1185">Reference proteome</keyword>
<evidence type="ECO:0000313" key="4">
    <source>
        <dbReference type="Proteomes" id="UP000266272"/>
    </source>
</evidence>
<comment type="caution">
    <text evidence="3">The sequence shown here is derived from an EMBL/GenBank/DDBJ whole genome shotgun (WGS) entry which is preliminary data.</text>
</comment>